<dbReference type="SUPFAM" id="SSF55620">
    <property type="entry name" value="Tetrahydrobiopterin biosynthesis enzymes-like"/>
    <property type="match status" value="1"/>
</dbReference>
<dbReference type="InterPro" id="IPR006156">
    <property type="entry name" value="Dihydroneopterin_aldolase"/>
</dbReference>
<dbReference type="InterPro" id="IPR024755">
    <property type="entry name" value="cpYpsA"/>
</dbReference>
<evidence type="ECO:0000256" key="5">
    <source>
        <dbReference type="ARBA" id="ARBA00022909"/>
    </source>
</evidence>
<evidence type="ECO:0000256" key="1">
    <source>
        <dbReference type="ARBA" id="ARBA00001353"/>
    </source>
</evidence>
<evidence type="ECO:0000256" key="3">
    <source>
        <dbReference type="ARBA" id="ARBA00005708"/>
    </source>
</evidence>
<evidence type="ECO:0000313" key="10">
    <source>
        <dbReference type="Proteomes" id="UP000297713"/>
    </source>
</evidence>
<dbReference type="PANTHER" id="PTHR42844">
    <property type="entry name" value="DIHYDRONEOPTERIN ALDOLASE 1-RELATED"/>
    <property type="match status" value="1"/>
</dbReference>
<proteinExistence type="inferred from homology"/>
<dbReference type="EC" id="4.1.2.25" evidence="4"/>
<dbReference type="NCBIfam" id="TIGR00526">
    <property type="entry name" value="folB_dom"/>
    <property type="match status" value="1"/>
</dbReference>
<evidence type="ECO:0000313" key="9">
    <source>
        <dbReference type="EMBL" id="TFE70690.1"/>
    </source>
</evidence>
<dbReference type="RefSeq" id="WP_134439646.1">
    <property type="nucleotide sequence ID" value="NZ_CP065957.1"/>
</dbReference>
<reference evidence="9 10" key="1">
    <citation type="submission" date="2016-05" db="EMBL/GenBank/DDBJ databases">
        <title>Diversity and Homogeneity among Thermoacidophilic Verrucomicrobia Methanotrophs Linked with Geographical Origin.</title>
        <authorList>
            <person name="Erikstad H.-A."/>
            <person name="Smestad N.B."/>
            <person name="Ceballos R.M."/>
            <person name="Birkeland N.-K."/>
        </authorList>
    </citation>
    <scope>NUCLEOTIDE SEQUENCE [LARGE SCALE GENOMIC DNA]</scope>
    <source>
        <strain evidence="9 10">Phi</strain>
    </source>
</reference>
<evidence type="ECO:0000259" key="8">
    <source>
        <dbReference type="SMART" id="SM00905"/>
    </source>
</evidence>
<evidence type="ECO:0000256" key="7">
    <source>
        <dbReference type="ARBA" id="ARBA00032903"/>
    </source>
</evidence>
<evidence type="ECO:0000256" key="4">
    <source>
        <dbReference type="ARBA" id="ARBA00013043"/>
    </source>
</evidence>
<dbReference type="Gene3D" id="3.30.1130.10">
    <property type="match status" value="1"/>
</dbReference>
<dbReference type="OrthoDB" id="283616at2"/>
<dbReference type="Pfam" id="PF02152">
    <property type="entry name" value="FolB"/>
    <property type="match status" value="1"/>
</dbReference>
<dbReference type="AlphaFoldDB" id="A0A4Y8PFQ1"/>
<evidence type="ECO:0000256" key="2">
    <source>
        <dbReference type="ARBA" id="ARBA00005013"/>
    </source>
</evidence>
<dbReference type="GO" id="GO:0046656">
    <property type="term" value="P:folic acid biosynthetic process"/>
    <property type="evidence" value="ECO:0007669"/>
    <property type="project" value="UniProtKB-KW"/>
</dbReference>
<organism evidence="9 10">
    <name type="scientific">Methylacidiphilum caldifontis</name>
    <dbReference type="NCBI Taxonomy" id="2795386"/>
    <lineage>
        <taxon>Bacteria</taxon>
        <taxon>Pseudomonadati</taxon>
        <taxon>Verrucomicrobiota</taxon>
        <taxon>Methylacidiphilae</taxon>
        <taxon>Methylacidiphilales</taxon>
        <taxon>Methylacidiphilaceae</taxon>
        <taxon>Methylacidiphilum (ex Ratnadevi et al. 2023)</taxon>
    </lineage>
</organism>
<dbReference type="GO" id="GO:0005737">
    <property type="term" value="C:cytoplasm"/>
    <property type="evidence" value="ECO:0007669"/>
    <property type="project" value="TreeGrafter"/>
</dbReference>
<comment type="catalytic activity">
    <reaction evidence="1">
        <text>7,8-dihydroneopterin = 6-hydroxymethyl-7,8-dihydropterin + glycolaldehyde</text>
        <dbReference type="Rhea" id="RHEA:10540"/>
        <dbReference type="ChEBI" id="CHEBI:17001"/>
        <dbReference type="ChEBI" id="CHEBI:17071"/>
        <dbReference type="ChEBI" id="CHEBI:44841"/>
        <dbReference type="EC" id="4.1.2.25"/>
    </reaction>
</comment>
<comment type="pathway">
    <text evidence="2">Cofactor biosynthesis; tetrahydrofolate biosynthesis; 2-amino-4-hydroxy-6-hydroxymethyl-7,8-dihydropteridine diphosphate from 7,8-dihydroneopterin triphosphate: step 3/4.</text>
</comment>
<sequence length="303" mass="34200">MIRKIVSGGQTGADRAALDWAIAKDIPHGGWCPKGRLSESGIIPLRYQLSETPTTSYTTRTAWNVWDSDGTLIVTLNPSLTEGSLATQKFAENFGKPWLHIHENSPEKEIRVQEFLSSNTIEILNVAGSRESKEKGIYEFCYQLLEHSIKKEVLPESFFRAPDYGLALAFRQKNQQNQLTSLRDIIRLEDINVEAFIGVTEEERKKKQRIVISLDLYLALQVIHEARLTDNLSNTLDYAVIKQKVELIASSKPRNLIESLAEEIAEELLTNPLILGLKIKISKFPFPNVGRVTLIIERSKSGQ</sequence>
<keyword evidence="10" id="KW-1185">Reference proteome</keyword>
<dbReference type="Pfam" id="PF12694">
    <property type="entry name" value="cpYpsA"/>
    <property type="match status" value="1"/>
</dbReference>
<evidence type="ECO:0000256" key="6">
    <source>
        <dbReference type="ARBA" id="ARBA00023239"/>
    </source>
</evidence>
<keyword evidence="5" id="KW-0289">Folate biosynthesis</keyword>
<dbReference type="PANTHER" id="PTHR42844:SF1">
    <property type="entry name" value="DIHYDRONEOPTERIN ALDOLASE 1-RELATED"/>
    <property type="match status" value="1"/>
</dbReference>
<comment type="similarity">
    <text evidence="3">Belongs to the DHNA family.</text>
</comment>
<name>A0A4Y8PFQ1_9BACT</name>
<comment type="caution">
    <text evidence="9">The sequence shown here is derived from an EMBL/GenBank/DDBJ whole genome shotgun (WGS) entry which is preliminary data.</text>
</comment>
<dbReference type="InterPro" id="IPR006157">
    <property type="entry name" value="FolB_dom"/>
</dbReference>
<dbReference type="SMART" id="SM00905">
    <property type="entry name" value="FolB"/>
    <property type="match status" value="1"/>
</dbReference>
<dbReference type="GO" id="GO:0004150">
    <property type="term" value="F:dihydroneopterin aldolase activity"/>
    <property type="evidence" value="ECO:0007669"/>
    <property type="project" value="UniProtKB-EC"/>
</dbReference>
<dbReference type="Proteomes" id="UP000297713">
    <property type="component" value="Unassembled WGS sequence"/>
</dbReference>
<accession>A0A4Y8PFQ1</accession>
<gene>
    <name evidence="9" type="ORF">A7Q10_06420</name>
</gene>
<keyword evidence="6" id="KW-0456">Lyase</keyword>
<protein>
    <recommendedName>
        <fullName evidence="4">dihydroneopterin aldolase</fullName>
        <ecNumber evidence="4">4.1.2.25</ecNumber>
    </recommendedName>
    <alternativeName>
        <fullName evidence="7">7,8-dihydroneopterin aldolase</fullName>
    </alternativeName>
</protein>
<dbReference type="EMBL" id="LXQC01000113">
    <property type="protein sequence ID" value="TFE70690.1"/>
    <property type="molecule type" value="Genomic_DNA"/>
</dbReference>
<dbReference type="InterPro" id="IPR043133">
    <property type="entry name" value="GTP-CH-I_C/QueF"/>
</dbReference>
<feature type="domain" description="Dihydroneopterin aldolase/epimerase" evidence="8">
    <location>
        <begin position="186"/>
        <end position="298"/>
    </location>
</feature>
<dbReference type="Gene3D" id="3.40.50.450">
    <property type="match status" value="1"/>
</dbReference>